<dbReference type="Gene3D" id="3.90.550.20">
    <property type="match status" value="1"/>
</dbReference>
<dbReference type="InterPro" id="IPR051706">
    <property type="entry name" value="Glycosyltransferase_domain"/>
</dbReference>
<dbReference type="RefSeq" id="WP_233338577.1">
    <property type="nucleotide sequence ID" value="NZ_JAJTVO010000003.1"/>
</dbReference>
<organism evidence="2 3">
    <name type="scientific">Segatella copri</name>
    <dbReference type="NCBI Taxonomy" id="165179"/>
    <lineage>
        <taxon>Bacteria</taxon>
        <taxon>Pseudomonadati</taxon>
        <taxon>Bacteroidota</taxon>
        <taxon>Bacteroidia</taxon>
        <taxon>Bacteroidales</taxon>
        <taxon>Prevotellaceae</taxon>
        <taxon>Segatella</taxon>
    </lineage>
</organism>
<keyword evidence="1 2" id="KW-0808">Transferase</keyword>
<comment type="caution">
    <text evidence="2">The sequence shown here is derived from an EMBL/GenBank/DDBJ whole genome shotgun (WGS) entry which is preliminary data.</text>
</comment>
<dbReference type="SUPFAM" id="SSF53448">
    <property type="entry name" value="Nucleotide-diphospho-sugar transferases"/>
    <property type="match status" value="1"/>
</dbReference>
<evidence type="ECO:0000256" key="1">
    <source>
        <dbReference type="ARBA" id="ARBA00022679"/>
    </source>
</evidence>
<dbReference type="PANTHER" id="PTHR32385">
    <property type="entry name" value="MANNOSYL PHOSPHORYLINOSITOL CERAMIDE SYNTHASE"/>
    <property type="match status" value="1"/>
</dbReference>
<name>A0AAW4YHP7_9BACT</name>
<dbReference type="InterPro" id="IPR007577">
    <property type="entry name" value="GlycoTrfase_DXD_sugar-bd_CS"/>
</dbReference>
<evidence type="ECO:0000313" key="2">
    <source>
        <dbReference type="EMBL" id="MCE4121169.1"/>
    </source>
</evidence>
<dbReference type="InterPro" id="IPR029044">
    <property type="entry name" value="Nucleotide-diphossugar_trans"/>
</dbReference>
<protein>
    <submittedName>
        <fullName evidence="2">Glycosyl transferase</fullName>
    </submittedName>
</protein>
<dbReference type="GO" id="GO:0016020">
    <property type="term" value="C:membrane"/>
    <property type="evidence" value="ECO:0007669"/>
    <property type="project" value="GOC"/>
</dbReference>
<dbReference type="GO" id="GO:0051999">
    <property type="term" value="P:mannosyl-inositol phosphorylceramide biosynthetic process"/>
    <property type="evidence" value="ECO:0007669"/>
    <property type="project" value="TreeGrafter"/>
</dbReference>
<dbReference type="Pfam" id="PF04488">
    <property type="entry name" value="Gly_transf_sug"/>
    <property type="match status" value="1"/>
</dbReference>
<reference evidence="2" key="1">
    <citation type="submission" date="2021-12" db="EMBL/GenBank/DDBJ databases">
        <authorList>
            <person name="Lv X."/>
        </authorList>
    </citation>
    <scope>NUCLEOTIDE SEQUENCE</scope>
    <source>
        <strain evidence="2">HF2106</strain>
    </source>
</reference>
<evidence type="ECO:0000313" key="3">
    <source>
        <dbReference type="Proteomes" id="UP001200307"/>
    </source>
</evidence>
<dbReference type="EMBL" id="JAJTVO010000003">
    <property type="protein sequence ID" value="MCE4121169.1"/>
    <property type="molecule type" value="Genomic_DNA"/>
</dbReference>
<dbReference type="AlphaFoldDB" id="A0AAW4YHP7"/>
<sequence length="244" mass="28119">MIPKVIHYFWFGGNPIPPIVTKCLDSWKHYMPDYEIKRWDESNFDVHQIAYTHEAYIAKKWAYVSDYARMKVLYEEGGVYLDTDVELLKSLDSILSSGAFMACERKSNQPPYPGVNTGLGFAIEAYHPIYKSILDYYEKLHFEGASGSLTVVEHVTSVLIKHGLKPTQDIQKVEGITIYPPEYFCPFDQYNRLAITANTVAIHHYAGTWLSENEKRKKVIAKILGPYITYAIVKIKSFLLHRKK</sequence>
<dbReference type="GO" id="GO:0000030">
    <property type="term" value="F:mannosyltransferase activity"/>
    <property type="evidence" value="ECO:0007669"/>
    <property type="project" value="TreeGrafter"/>
</dbReference>
<dbReference type="PANTHER" id="PTHR32385:SF15">
    <property type="entry name" value="INOSITOL PHOSPHOCERAMIDE MANNOSYLTRANSFERASE 1"/>
    <property type="match status" value="1"/>
</dbReference>
<dbReference type="Proteomes" id="UP001200307">
    <property type="component" value="Unassembled WGS sequence"/>
</dbReference>
<accession>A0AAW4YHP7</accession>
<proteinExistence type="predicted"/>
<gene>
    <name evidence="2" type="ORF">LYY06_02670</name>
</gene>